<sequence length="124" mass="13755">MSRWARGRQPALLTPRRSPHQSARRGGGTARGPRTRTPWLHTHTCAHTRVLTHAPVCTLTCTRSRNAHAYAHACTCTHSHISAQLLTCMNTHAHTLHTHAHTSTHAHTCTGTHTCMHTKQSQLI</sequence>
<name>A0A7J8B6M5_ROUAE</name>
<dbReference type="EMBL" id="JACASE010000020">
    <property type="protein sequence ID" value="KAF6394503.1"/>
    <property type="molecule type" value="Genomic_DNA"/>
</dbReference>
<gene>
    <name evidence="2" type="ORF">HJG63_010455</name>
</gene>
<accession>A0A7J8B6M5</accession>
<dbReference type="AlphaFoldDB" id="A0A7J8B6M5"/>
<evidence type="ECO:0000256" key="1">
    <source>
        <dbReference type="SAM" id="MobiDB-lite"/>
    </source>
</evidence>
<evidence type="ECO:0000313" key="2">
    <source>
        <dbReference type="EMBL" id="KAF6394503.1"/>
    </source>
</evidence>
<proteinExistence type="predicted"/>
<organism evidence="2 3">
    <name type="scientific">Rousettus aegyptiacus</name>
    <name type="common">Egyptian fruit bat</name>
    <name type="synonym">Pteropus aegyptiacus</name>
    <dbReference type="NCBI Taxonomy" id="9407"/>
    <lineage>
        <taxon>Eukaryota</taxon>
        <taxon>Metazoa</taxon>
        <taxon>Chordata</taxon>
        <taxon>Craniata</taxon>
        <taxon>Vertebrata</taxon>
        <taxon>Euteleostomi</taxon>
        <taxon>Mammalia</taxon>
        <taxon>Eutheria</taxon>
        <taxon>Laurasiatheria</taxon>
        <taxon>Chiroptera</taxon>
        <taxon>Yinpterochiroptera</taxon>
        <taxon>Pteropodoidea</taxon>
        <taxon>Pteropodidae</taxon>
        <taxon>Rousettinae</taxon>
        <taxon>Rousettus</taxon>
    </lineage>
</organism>
<dbReference type="Proteomes" id="UP000593571">
    <property type="component" value="Unassembled WGS sequence"/>
</dbReference>
<protein>
    <submittedName>
        <fullName evidence="2">Uncharacterized protein</fullName>
    </submittedName>
</protein>
<feature type="region of interest" description="Disordered" evidence="1">
    <location>
        <begin position="1"/>
        <end position="38"/>
    </location>
</feature>
<reference evidence="2 3" key="1">
    <citation type="journal article" date="2020" name="Nature">
        <title>Six reference-quality genomes reveal evolution of bat adaptations.</title>
        <authorList>
            <person name="Jebb D."/>
            <person name="Huang Z."/>
            <person name="Pippel M."/>
            <person name="Hughes G.M."/>
            <person name="Lavrichenko K."/>
            <person name="Devanna P."/>
            <person name="Winkler S."/>
            <person name="Jermiin L.S."/>
            <person name="Skirmuntt E.C."/>
            <person name="Katzourakis A."/>
            <person name="Burkitt-Gray L."/>
            <person name="Ray D.A."/>
            <person name="Sullivan K.A.M."/>
            <person name="Roscito J.G."/>
            <person name="Kirilenko B.M."/>
            <person name="Davalos L.M."/>
            <person name="Corthals A.P."/>
            <person name="Power M.L."/>
            <person name="Jones G."/>
            <person name="Ransome R.D."/>
            <person name="Dechmann D.K.N."/>
            <person name="Locatelli A.G."/>
            <person name="Puechmaille S.J."/>
            <person name="Fedrigo O."/>
            <person name="Jarvis E.D."/>
            <person name="Hiller M."/>
            <person name="Vernes S.C."/>
            <person name="Myers E.W."/>
            <person name="Teeling E.C."/>
        </authorList>
    </citation>
    <scope>NUCLEOTIDE SEQUENCE [LARGE SCALE GENOMIC DNA]</scope>
    <source>
        <strain evidence="2">MRouAeg1</strain>
        <tissue evidence="2">Muscle</tissue>
    </source>
</reference>
<comment type="caution">
    <text evidence="2">The sequence shown here is derived from an EMBL/GenBank/DDBJ whole genome shotgun (WGS) entry which is preliminary data.</text>
</comment>
<evidence type="ECO:0000313" key="3">
    <source>
        <dbReference type="Proteomes" id="UP000593571"/>
    </source>
</evidence>
<keyword evidence="3" id="KW-1185">Reference proteome</keyword>